<keyword evidence="2 3" id="KW-0539">Nucleus</keyword>
<dbReference type="InterPro" id="IPR035441">
    <property type="entry name" value="TFIIS/LEDGF_dom_sf"/>
</dbReference>
<name>A0AAD8U2H9_LOLMU</name>
<evidence type="ECO:0000256" key="5">
    <source>
        <dbReference type="SAM" id="MobiDB-lite"/>
    </source>
</evidence>
<comment type="subcellular location">
    <subcellularLocation>
        <location evidence="1 3">Nucleus</location>
    </subcellularLocation>
</comment>
<keyword evidence="4" id="KW-0175">Coiled coil</keyword>
<feature type="compositionally biased region" description="Polar residues" evidence="5">
    <location>
        <begin position="396"/>
        <end position="407"/>
    </location>
</feature>
<dbReference type="Pfam" id="PF08711">
    <property type="entry name" value="Med26"/>
    <property type="match status" value="1"/>
</dbReference>
<dbReference type="InterPro" id="IPR017923">
    <property type="entry name" value="TFIIS_N"/>
</dbReference>
<feature type="coiled-coil region" evidence="4">
    <location>
        <begin position="472"/>
        <end position="499"/>
    </location>
</feature>
<organism evidence="7 8">
    <name type="scientific">Lolium multiflorum</name>
    <name type="common">Italian ryegrass</name>
    <name type="synonym">Lolium perenne subsp. multiflorum</name>
    <dbReference type="NCBI Taxonomy" id="4521"/>
    <lineage>
        <taxon>Eukaryota</taxon>
        <taxon>Viridiplantae</taxon>
        <taxon>Streptophyta</taxon>
        <taxon>Embryophyta</taxon>
        <taxon>Tracheophyta</taxon>
        <taxon>Spermatophyta</taxon>
        <taxon>Magnoliopsida</taxon>
        <taxon>Liliopsida</taxon>
        <taxon>Poales</taxon>
        <taxon>Poaceae</taxon>
        <taxon>BOP clade</taxon>
        <taxon>Pooideae</taxon>
        <taxon>Poodae</taxon>
        <taxon>Poeae</taxon>
        <taxon>Poeae Chloroplast Group 2 (Poeae type)</taxon>
        <taxon>Loliodinae</taxon>
        <taxon>Loliinae</taxon>
        <taxon>Lolium</taxon>
    </lineage>
</organism>
<evidence type="ECO:0000313" key="8">
    <source>
        <dbReference type="Proteomes" id="UP001231189"/>
    </source>
</evidence>
<accession>A0AAD8U2H9</accession>
<feature type="region of interest" description="Disordered" evidence="5">
    <location>
        <begin position="54"/>
        <end position="162"/>
    </location>
</feature>
<dbReference type="InterPro" id="IPR003617">
    <property type="entry name" value="TFIIS/CRSP70_N_sub"/>
</dbReference>
<sequence length="687" mass="76787">MADGLDRWRDFFRGAGAPICEVVEKAILVAAADEPREFLRRRDRIAERLFNALHAPPPPAASCHGSTTVSQPPATPAAVAEDKGSVRRVPETTLDSKVHSSSGNLAAPLPLAPEDQGSDSDSDSEDDERLRRAAASNYGHTYDDDNDDEDQHTQQQHEDEDQEAEELEALTNEIDRESQVVGEVLRIKDLLDHKQDYSDATLFDSLRRLQLMQLSVSALKATEIGRAVNGLRKHSSQRIRHLVQTLIQGWKVLVDEWVSTTNVALADNSPGTSNPSVVDDDEEEEGLPSPPLDEGAFFAPEATAIQLSEFFDEMDEDGNLRHNNDVRPGNKRENNGRRPSDHSAVTKPELTRPAGTVERDQFRRPELTRQEPSVRQANQQKPQGSSLQVRPHGMANRQSRPPSSDSGSMRPKAAPHQKPVGDMKYKETLDHFGVDRKPAMGHVDKSRLHAQTSAGVRRESAKPKINDGLEGNVRLEAAKRKLQERYQELEKAKKQRTIQVMELGDIPKPKNHNRQPVAKSRNNIRRGKGEILHNAVETLGVPPLPYAPCNGSVDGGPFETATTLEAEVGEAGMNSPLSLSAQFFFDDSDIEDLLFDDDVEQMIVLLAMKHLKDQKNKKKRREYTSGHLCISWNRALGHDMLMHDYFAELPMYPPNIFRGGYQIRRELFVKIVLLARLIAAFRPARET</sequence>
<evidence type="ECO:0000256" key="3">
    <source>
        <dbReference type="PROSITE-ProRule" id="PRU00649"/>
    </source>
</evidence>
<evidence type="ECO:0000313" key="7">
    <source>
        <dbReference type="EMBL" id="KAK1696549.1"/>
    </source>
</evidence>
<feature type="compositionally biased region" description="Polar residues" evidence="5">
    <location>
        <begin position="264"/>
        <end position="276"/>
    </location>
</feature>
<dbReference type="PANTHER" id="PTHR46554">
    <property type="entry name" value="MEDIATOR OF RNA POLYMERASE II TRANSCRIPTION SUBUNIT 26A-RELATED"/>
    <property type="match status" value="1"/>
</dbReference>
<gene>
    <name evidence="7" type="ORF">QYE76_013246</name>
</gene>
<dbReference type="AlphaFoldDB" id="A0AAD8U2H9"/>
<feature type="compositionally biased region" description="Basic and acidic residues" evidence="5">
    <location>
        <begin position="357"/>
        <end position="369"/>
    </location>
</feature>
<dbReference type="SUPFAM" id="SSF47676">
    <property type="entry name" value="Conserved domain common to transcription factors TFIIS, elongin A, CRSP70"/>
    <property type="match status" value="1"/>
</dbReference>
<dbReference type="Proteomes" id="UP001231189">
    <property type="component" value="Unassembled WGS sequence"/>
</dbReference>
<feature type="compositionally biased region" description="Polar residues" evidence="5">
    <location>
        <begin position="370"/>
        <end position="388"/>
    </location>
</feature>
<feature type="domain" description="TFIIS N-terminal" evidence="6">
    <location>
        <begin position="182"/>
        <end position="257"/>
    </location>
</feature>
<evidence type="ECO:0000259" key="6">
    <source>
        <dbReference type="PROSITE" id="PS51319"/>
    </source>
</evidence>
<dbReference type="PROSITE" id="PS51319">
    <property type="entry name" value="TFIIS_N"/>
    <property type="match status" value="1"/>
</dbReference>
<proteinExistence type="predicted"/>
<dbReference type="CDD" id="cd00183">
    <property type="entry name" value="TFIIS_I"/>
    <property type="match status" value="1"/>
</dbReference>
<dbReference type="SMART" id="SM00509">
    <property type="entry name" value="TFS2N"/>
    <property type="match status" value="1"/>
</dbReference>
<feature type="compositionally biased region" description="Acidic residues" evidence="5">
    <location>
        <begin position="116"/>
        <end position="127"/>
    </location>
</feature>
<dbReference type="Gene3D" id="1.20.930.10">
    <property type="entry name" value="Conserved domain common to transcription factors TFIIS, elongin A, CRSP70"/>
    <property type="match status" value="1"/>
</dbReference>
<dbReference type="GO" id="GO:0005634">
    <property type="term" value="C:nucleus"/>
    <property type="evidence" value="ECO:0007669"/>
    <property type="project" value="UniProtKB-SubCell"/>
</dbReference>
<comment type="caution">
    <text evidence="7">The sequence shown here is derived from an EMBL/GenBank/DDBJ whole genome shotgun (WGS) entry which is preliminary data.</text>
</comment>
<dbReference type="PANTHER" id="PTHR46554:SF2">
    <property type="entry name" value="TFIIS N-TERMINAL DOMAIN-CONTAINING PROTEIN"/>
    <property type="match status" value="1"/>
</dbReference>
<dbReference type="EMBL" id="JAUUTY010000001">
    <property type="protein sequence ID" value="KAK1696549.1"/>
    <property type="molecule type" value="Genomic_DNA"/>
</dbReference>
<feature type="region of interest" description="Disordered" evidence="5">
    <location>
        <begin position="316"/>
        <end position="422"/>
    </location>
</feature>
<feature type="compositionally biased region" description="Basic and acidic residues" evidence="5">
    <location>
        <begin position="80"/>
        <end position="98"/>
    </location>
</feature>
<evidence type="ECO:0000256" key="1">
    <source>
        <dbReference type="ARBA" id="ARBA00004123"/>
    </source>
</evidence>
<reference evidence="7" key="1">
    <citation type="submission" date="2023-07" db="EMBL/GenBank/DDBJ databases">
        <title>A chromosome-level genome assembly of Lolium multiflorum.</title>
        <authorList>
            <person name="Chen Y."/>
            <person name="Copetti D."/>
            <person name="Kolliker R."/>
            <person name="Studer B."/>
        </authorList>
    </citation>
    <scope>NUCLEOTIDE SEQUENCE</scope>
    <source>
        <strain evidence="7">02402/16</strain>
        <tissue evidence="7">Leaf</tissue>
    </source>
</reference>
<evidence type="ECO:0000256" key="2">
    <source>
        <dbReference type="ARBA" id="ARBA00023242"/>
    </source>
</evidence>
<feature type="compositionally biased region" description="Basic and acidic residues" evidence="5">
    <location>
        <begin position="318"/>
        <end position="341"/>
    </location>
</feature>
<feature type="region of interest" description="Disordered" evidence="5">
    <location>
        <begin position="264"/>
        <end position="296"/>
    </location>
</feature>
<protein>
    <recommendedName>
        <fullName evidence="6">TFIIS N-terminal domain-containing protein</fullName>
    </recommendedName>
</protein>
<keyword evidence="8" id="KW-1185">Reference proteome</keyword>
<evidence type="ECO:0000256" key="4">
    <source>
        <dbReference type="SAM" id="Coils"/>
    </source>
</evidence>